<name>A0A1W2DBS8_9SPHI</name>
<dbReference type="PANTHER" id="PTHR33990:SF2">
    <property type="entry name" value="PHNB-LIKE DOMAIN-CONTAINING PROTEIN"/>
    <property type="match status" value="1"/>
</dbReference>
<gene>
    <name evidence="2" type="ORF">SAMN04488524_3571</name>
</gene>
<protein>
    <submittedName>
        <fullName evidence="2">Glyoxalase superfamily enzyme, possibly 3-demethylubiquinone-9 3-methyltransferase</fullName>
    </submittedName>
</protein>
<dbReference type="InterPro" id="IPR029068">
    <property type="entry name" value="Glyas_Bleomycin-R_OHBP_Dase"/>
</dbReference>
<reference evidence="3" key="1">
    <citation type="submission" date="2017-04" db="EMBL/GenBank/DDBJ databases">
        <authorList>
            <person name="Varghese N."/>
            <person name="Submissions S."/>
        </authorList>
    </citation>
    <scope>NUCLEOTIDE SEQUENCE [LARGE SCALE GENOMIC DNA]</scope>
    <source>
        <strain evidence="3">DSM 12126</strain>
    </source>
</reference>
<feature type="domain" description="PhnB-like" evidence="1">
    <location>
        <begin position="3"/>
        <end position="116"/>
    </location>
</feature>
<dbReference type="OrthoDB" id="9806473at2"/>
<dbReference type="SUPFAM" id="SSF54593">
    <property type="entry name" value="Glyoxalase/Bleomycin resistance protein/Dihydroxybiphenyl dioxygenase"/>
    <property type="match status" value="1"/>
</dbReference>
<keyword evidence="2" id="KW-0808">Transferase</keyword>
<keyword evidence="2" id="KW-0489">Methyltransferase</keyword>
<keyword evidence="3" id="KW-1185">Reference proteome</keyword>
<dbReference type="Gene3D" id="3.10.180.10">
    <property type="entry name" value="2,3-Dihydroxybiphenyl 1,2-Dioxygenase, domain 1"/>
    <property type="match status" value="1"/>
</dbReference>
<dbReference type="RefSeq" id="WP_084240369.1">
    <property type="nucleotide sequence ID" value="NZ_FWXT01000003.1"/>
</dbReference>
<keyword evidence="2" id="KW-0830">Ubiquinone</keyword>
<dbReference type="AlphaFoldDB" id="A0A1W2DBS8"/>
<dbReference type="InterPro" id="IPR028973">
    <property type="entry name" value="PhnB-like"/>
</dbReference>
<evidence type="ECO:0000313" key="2">
    <source>
        <dbReference type="EMBL" id="SMC94910.1"/>
    </source>
</evidence>
<dbReference type="CDD" id="cd06588">
    <property type="entry name" value="PhnB_like"/>
    <property type="match status" value="1"/>
</dbReference>
<dbReference type="InterPro" id="IPR009725">
    <property type="entry name" value="3_dmu_93_MTrfase"/>
</dbReference>
<evidence type="ECO:0000259" key="1">
    <source>
        <dbReference type="Pfam" id="PF06983"/>
    </source>
</evidence>
<proteinExistence type="predicted"/>
<evidence type="ECO:0000313" key="3">
    <source>
        <dbReference type="Proteomes" id="UP000192756"/>
    </source>
</evidence>
<dbReference type="PIRSF" id="PIRSF021700">
    <property type="entry name" value="3_dmu_93_MTrfase"/>
    <property type="match status" value="1"/>
</dbReference>
<dbReference type="Proteomes" id="UP000192756">
    <property type="component" value="Unassembled WGS sequence"/>
</dbReference>
<organism evidence="2 3">
    <name type="scientific">Pedobacter africanus</name>
    <dbReference type="NCBI Taxonomy" id="151894"/>
    <lineage>
        <taxon>Bacteria</taxon>
        <taxon>Pseudomonadati</taxon>
        <taxon>Bacteroidota</taxon>
        <taxon>Sphingobacteriia</taxon>
        <taxon>Sphingobacteriales</taxon>
        <taxon>Sphingobacteriaceae</taxon>
        <taxon>Pedobacter</taxon>
    </lineage>
</organism>
<dbReference type="PANTHER" id="PTHR33990">
    <property type="entry name" value="PROTEIN YJDN-RELATED"/>
    <property type="match status" value="1"/>
</dbReference>
<dbReference type="GO" id="GO:0008168">
    <property type="term" value="F:methyltransferase activity"/>
    <property type="evidence" value="ECO:0007669"/>
    <property type="project" value="UniProtKB-KW"/>
</dbReference>
<dbReference type="STRING" id="151894.SAMN04488524_3571"/>
<dbReference type="EMBL" id="FWXT01000003">
    <property type="protein sequence ID" value="SMC94910.1"/>
    <property type="molecule type" value="Genomic_DNA"/>
</dbReference>
<dbReference type="GO" id="GO:0032259">
    <property type="term" value="P:methylation"/>
    <property type="evidence" value="ECO:0007669"/>
    <property type="project" value="UniProtKB-KW"/>
</dbReference>
<dbReference type="Pfam" id="PF06983">
    <property type="entry name" value="3-dmu-9_3-mt"/>
    <property type="match status" value="1"/>
</dbReference>
<sequence length="157" mass="17822">MKKIRPCLWLDHNVKEAIDFYTSVFKKSEVLSTSYYPKDAPHFGGEILAADIKIEDQEFILLNGGPTFKFNESVSFSIEANTQEEIDYYWTNLTANGGKESQCGWLKDKFGLSWQVSPTILSNLLQSSDPDKAKRVMDAMMKMGKIIIKDIEEAAKI</sequence>
<accession>A0A1W2DBS8</accession>